<dbReference type="EMBL" id="ATFF01000002">
    <property type="protein sequence ID" value="EPF32054.1"/>
    <property type="molecule type" value="Genomic_DNA"/>
</dbReference>
<protein>
    <submittedName>
        <fullName evidence="1">Uncharacterized protein</fullName>
    </submittedName>
</protein>
<sequence length="98" mass="11409">MNLRRLLKSFMHESDMKTAWMNLYLENDSAICKADTIKNAVRNIAVTFRNFLPVRKSTRADTELFGTTNRICHATNCMKTKALKREYDLSPVDIKQPR</sequence>
<dbReference type="Proteomes" id="UP000014541">
    <property type="component" value="Unassembled WGS sequence"/>
</dbReference>
<dbReference type="PATRIC" id="fig|1125699.3.peg.40"/>
<reference evidence="1 2" key="1">
    <citation type="submission" date="2013-04" db="EMBL/GenBank/DDBJ databases">
        <title>The Genome Sequence of Treponema maltophilum ATCC 51939.</title>
        <authorList>
            <consortium name="The Broad Institute Genomics Platform"/>
            <person name="Earl A."/>
            <person name="Ward D."/>
            <person name="Feldgarden M."/>
            <person name="Gevers D."/>
            <person name="Leonetti C."/>
            <person name="Blanton J.M."/>
            <person name="Dewhirst F.E."/>
            <person name="Izard J."/>
            <person name="Walker B."/>
            <person name="Young S."/>
            <person name="Zeng Q."/>
            <person name="Gargeya S."/>
            <person name="Fitzgerald M."/>
            <person name="Haas B."/>
            <person name="Abouelleil A."/>
            <person name="Allen A.W."/>
            <person name="Alvarado L."/>
            <person name="Arachchi H.M."/>
            <person name="Berlin A.M."/>
            <person name="Chapman S.B."/>
            <person name="Gainer-Dewar J."/>
            <person name="Goldberg J."/>
            <person name="Griggs A."/>
            <person name="Gujja S."/>
            <person name="Hansen M."/>
            <person name="Howarth C."/>
            <person name="Imamovic A."/>
            <person name="Ireland A."/>
            <person name="Larimer J."/>
            <person name="McCowan C."/>
            <person name="Murphy C."/>
            <person name="Pearson M."/>
            <person name="Poon T.W."/>
            <person name="Priest M."/>
            <person name="Roberts A."/>
            <person name="Saif S."/>
            <person name="Shea T."/>
            <person name="Sisk P."/>
            <person name="Sykes S."/>
            <person name="Wortman J."/>
            <person name="Nusbaum C."/>
            <person name="Birren B."/>
        </authorList>
    </citation>
    <scope>NUCLEOTIDE SEQUENCE [LARGE SCALE GENOMIC DNA]</scope>
    <source>
        <strain evidence="1 2">ATCC 51939</strain>
    </source>
</reference>
<proteinExistence type="predicted"/>
<dbReference type="AlphaFoldDB" id="S3L5J1"/>
<dbReference type="HOGENOM" id="CLU_2332785_0_0_12"/>
<comment type="caution">
    <text evidence="1">The sequence shown here is derived from an EMBL/GenBank/DDBJ whole genome shotgun (WGS) entry which is preliminary data.</text>
</comment>
<accession>S3L5J1</accession>
<evidence type="ECO:0000313" key="1">
    <source>
        <dbReference type="EMBL" id="EPF32054.1"/>
    </source>
</evidence>
<evidence type="ECO:0000313" key="2">
    <source>
        <dbReference type="Proteomes" id="UP000014541"/>
    </source>
</evidence>
<keyword evidence="2" id="KW-1185">Reference proteome</keyword>
<gene>
    <name evidence="1" type="ORF">HMPREF9194_00042</name>
</gene>
<name>S3L5J1_TREMA</name>
<organism evidence="1 2">
    <name type="scientific">Treponema maltophilum ATCC 51939</name>
    <dbReference type="NCBI Taxonomy" id="1125699"/>
    <lineage>
        <taxon>Bacteria</taxon>
        <taxon>Pseudomonadati</taxon>
        <taxon>Spirochaetota</taxon>
        <taxon>Spirochaetia</taxon>
        <taxon>Spirochaetales</taxon>
        <taxon>Treponemataceae</taxon>
        <taxon>Treponema</taxon>
    </lineage>
</organism>